<organism evidence="1 2">
    <name type="scientific">Albugo candida</name>
    <dbReference type="NCBI Taxonomy" id="65357"/>
    <lineage>
        <taxon>Eukaryota</taxon>
        <taxon>Sar</taxon>
        <taxon>Stramenopiles</taxon>
        <taxon>Oomycota</taxon>
        <taxon>Peronosporomycetes</taxon>
        <taxon>Albuginales</taxon>
        <taxon>Albuginaceae</taxon>
        <taxon>Albugo</taxon>
    </lineage>
</organism>
<reference evidence="1 2" key="1">
    <citation type="submission" date="2012-05" db="EMBL/GenBank/DDBJ databases">
        <title>Recombination and specialization in a pathogen metapopulation.</title>
        <authorList>
            <person name="Gardiner A."/>
            <person name="Kemen E."/>
            <person name="Schultz-Larsen T."/>
            <person name="MacLean D."/>
            <person name="Van Oosterhout C."/>
            <person name="Jones J.D.G."/>
        </authorList>
    </citation>
    <scope>NUCLEOTIDE SEQUENCE [LARGE SCALE GENOMIC DNA]</scope>
    <source>
        <strain evidence="1 2">Ac Nc2</strain>
    </source>
</reference>
<keyword evidence="2" id="KW-1185">Reference proteome</keyword>
<evidence type="ECO:0000313" key="2">
    <source>
        <dbReference type="Proteomes" id="UP000053237"/>
    </source>
</evidence>
<protein>
    <submittedName>
        <fullName evidence="1">Uncharacterized protein</fullName>
    </submittedName>
</protein>
<dbReference type="AlphaFoldDB" id="A0A024GUE5"/>
<dbReference type="EMBL" id="CAIX01000425">
    <property type="protein sequence ID" value="CCI50232.1"/>
    <property type="molecule type" value="Genomic_DNA"/>
</dbReference>
<dbReference type="Proteomes" id="UP000053237">
    <property type="component" value="Unassembled WGS sequence"/>
</dbReference>
<accession>A0A024GUE5</accession>
<proteinExistence type="predicted"/>
<evidence type="ECO:0000313" key="1">
    <source>
        <dbReference type="EMBL" id="CCI50232.1"/>
    </source>
</evidence>
<name>A0A024GUE5_9STRA</name>
<gene>
    <name evidence="1" type="ORF">BN9_118270</name>
</gene>
<sequence>MPLVTPGSTKRSLWPENDCASIKKRKLDALNDCESLWSERYRFSEDKNNVACFRMCQNSGTCGHIQCTFCMLHCSRKHALHRLMHSQYDEAIYILRKVEHIQRSMSVHRRKHILTAAHCEQSISIEPARARTHRVHFNPQITAISVEMVDRSIGVVLPPTLEEMLVIRANRQIPMQNYSELW</sequence>
<dbReference type="OrthoDB" id="152870at2759"/>
<comment type="caution">
    <text evidence="1">The sequence shown here is derived from an EMBL/GenBank/DDBJ whole genome shotgun (WGS) entry which is preliminary data.</text>
</comment>
<dbReference type="InParanoid" id="A0A024GUE5"/>